<protein>
    <submittedName>
        <fullName evidence="1">Uncharacterized protein</fullName>
    </submittedName>
</protein>
<accession>A0ABQ6NRM8</accession>
<keyword evidence="2" id="KW-1185">Reference proteome</keyword>
<sequence length="51" mass="5793">MGIFDSTRNSETAAVLDFISESKATAVSIFKQSNRFITRAYPRRFPQTVHV</sequence>
<proteinExistence type="predicted"/>
<evidence type="ECO:0000313" key="1">
    <source>
        <dbReference type="EMBL" id="GMK47772.1"/>
    </source>
</evidence>
<dbReference type="EMBL" id="BTCL01000022">
    <property type="protein sequence ID" value="GMK47772.1"/>
    <property type="molecule type" value="Genomic_DNA"/>
</dbReference>
<evidence type="ECO:0000313" key="2">
    <source>
        <dbReference type="Proteomes" id="UP001285921"/>
    </source>
</evidence>
<comment type="caution">
    <text evidence="1">The sequence shown here is derived from an EMBL/GenBank/DDBJ whole genome shotgun (WGS) entry which is preliminary data.</text>
</comment>
<name>A0ABQ6NRM8_9BACL</name>
<organism evidence="1 2">
    <name type="scientific">Paenibacillus glycanilyticus</name>
    <dbReference type="NCBI Taxonomy" id="126569"/>
    <lineage>
        <taxon>Bacteria</taxon>
        <taxon>Bacillati</taxon>
        <taxon>Bacillota</taxon>
        <taxon>Bacilli</taxon>
        <taxon>Bacillales</taxon>
        <taxon>Paenibacillaceae</taxon>
        <taxon>Paenibacillus</taxon>
    </lineage>
</organism>
<reference evidence="1 2" key="1">
    <citation type="submission" date="2023-05" db="EMBL/GenBank/DDBJ databases">
        <title>Draft genome of Paenibacillus sp. CCS26.</title>
        <authorList>
            <person name="Akita H."/>
            <person name="Shinto Y."/>
            <person name="Kimura Z."/>
        </authorList>
    </citation>
    <scope>NUCLEOTIDE SEQUENCE [LARGE SCALE GENOMIC DNA]</scope>
    <source>
        <strain evidence="1 2">CCS26</strain>
    </source>
</reference>
<dbReference type="Proteomes" id="UP001285921">
    <property type="component" value="Unassembled WGS sequence"/>
</dbReference>
<gene>
    <name evidence="1" type="ORF">PghCCS26_49020</name>
</gene>